<comment type="similarity">
    <text evidence="1">Belongs to the DNA mismatch repair MutS family.</text>
</comment>
<dbReference type="InterPro" id="IPR036187">
    <property type="entry name" value="DNA_mismatch_repair_MutS_sf"/>
</dbReference>
<dbReference type="SUPFAM" id="SSF55271">
    <property type="entry name" value="DNA repair protein MutS, domain I"/>
    <property type="match status" value="1"/>
</dbReference>
<evidence type="ECO:0000256" key="4">
    <source>
        <dbReference type="ARBA" id="ARBA00022840"/>
    </source>
</evidence>
<dbReference type="PIRSF" id="PIRSF037677">
    <property type="entry name" value="DNA_mis_repair_Msh6"/>
    <property type="match status" value="1"/>
</dbReference>
<comment type="caution">
    <text evidence="8">The sequence shown here is derived from an EMBL/GenBank/DDBJ whole genome shotgun (WGS) entry which is preliminary data.</text>
</comment>
<dbReference type="InterPro" id="IPR007861">
    <property type="entry name" value="DNA_mismatch_repair_MutS_clamp"/>
</dbReference>
<dbReference type="Pfam" id="PF05190">
    <property type="entry name" value="MutS_IV"/>
    <property type="match status" value="1"/>
</dbReference>
<dbReference type="InterPro" id="IPR036678">
    <property type="entry name" value="MutS_con_dom_sf"/>
</dbReference>
<dbReference type="InterPro" id="IPR007695">
    <property type="entry name" value="DNA_mismatch_repair_MutS-lik_N"/>
</dbReference>
<dbReference type="InterPro" id="IPR045076">
    <property type="entry name" value="MutS"/>
</dbReference>
<dbReference type="FunFam" id="3.40.1170.10:FF:000002">
    <property type="entry name" value="DNA mismatch repair protein"/>
    <property type="match status" value="1"/>
</dbReference>
<protein>
    <recommendedName>
        <fullName evidence="7">DNA mismatch repair protein MutS core domain-containing protein</fullName>
    </recommendedName>
</protein>
<keyword evidence="9" id="KW-1185">Reference proteome</keyword>
<evidence type="ECO:0000256" key="2">
    <source>
        <dbReference type="ARBA" id="ARBA00022741"/>
    </source>
</evidence>
<dbReference type="InterPro" id="IPR007696">
    <property type="entry name" value="DNA_mismatch_repair_MutS_core"/>
</dbReference>
<dbReference type="FunFam" id="1.10.1420.10:FF:000005">
    <property type="entry name" value="DNA mismatch repair protein"/>
    <property type="match status" value="1"/>
</dbReference>
<dbReference type="Pfam" id="PF05192">
    <property type="entry name" value="MutS_III"/>
    <property type="match status" value="1"/>
</dbReference>
<dbReference type="PANTHER" id="PTHR11361:SF148">
    <property type="entry name" value="DNA MISMATCH REPAIR PROTEIN MSH6"/>
    <property type="match status" value="1"/>
</dbReference>
<dbReference type="EMBL" id="JABFTP020000165">
    <property type="protein sequence ID" value="KAL3285166.1"/>
    <property type="molecule type" value="Genomic_DNA"/>
</dbReference>
<gene>
    <name evidence="8" type="ORF">HHI36_019285</name>
</gene>
<evidence type="ECO:0000313" key="9">
    <source>
        <dbReference type="Proteomes" id="UP001516400"/>
    </source>
</evidence>
<evidence type="ECO:0000256" key="1">
    <source>
        <dbReference type="ARBA" id="ARBA00006271"/>
    </source>
</evidence>
<evidence type="ECO:0000259" key="7">
    <source>
        <dbReference type="SMART" id="SM00533"/>
    </source>
</evidence>
<proteinExistence type="inferred from homology"/>
<feature type="region of interest" description="Disordered" evidence="6">
    <location>
        <begin position="60"/>
        <end position="131"/>
    </location>
</feature>
<dbReference type="Gene3D" id="1.10.1420.10">
    <property type="match status" value="2"/>
</dbReference>
<feature type="compositionally biased region" description="Basic and acidic residues" evidence="6">
    <location>
        <begin position="72"/>
        <end position="85"/>
    </location>
</feature>
<dbReference type="Gene3D" id="3.30.420.110">
    <property type="entry name" value="MutS, connector domain"/>
    <property type="match status" value="1"/>
</dbReference>
<dbReference type="GO" id="GO:0006974">
    <property type="term" value="P:DNA damage response"/>
    <property type="evidence" value="ECO:0007669"/>
    <property type="project" value="UniProtKB-KW"/>
</dbReference>
<dbReference type="AlphaFoldDB" id="A0ABD2P2F2"/>
<evidence type="ECO:0000256" key="3">
    <source>
        <dbReference type="ARBA" id="ARBA00022763"/>
    </source>
</evidence>
<dbReference type="InterPro" id="IPR017261">
    <property type="entry name" value="DNA_mismatch_repair_MutS/MSH"/>
</dbReference>
<dbReference type="SUPFAM" id="SSF48334">
    <property type="entry name" value="DNA repair protein MutS, domain III"/>
    <property type="match status" value="1"/>
</dbReference>
<keyword evidence="3" id="KW-0227">DNA damage</keyword>
<evidence type="ECO:0000256" key="5">
    <source>
        <dbReference type="ARBA" id="ARBA00023125"/>
    </source>
</evidence>
<dbReference type="SUPFAM" id="SSF53150">
    <property type="entry name" value="DNA repair protein MutS, domain II"/>
    <property type="match status" value="1"/>
</dbReference>
<reference evidence="8 9" key="1">
    <citation type="journal article" date="2021" name="BMC Biol.">
        <title>Horizontally acquired antibacterial genes associated with adaptive radiation of ladybird beetles.</title>
        <authorList>
            <person name="Li H.S."/>
            <person name="Tang X.F."/>
            <person name="Huang Y.H."/>
            <person name="Xu Z.Y."/>
            <person name="Chen M.L."/>
            <person name="Du X.Y."/>
            <person name="Qiu B.Y."/>
            <person name="Chen P.T."/>
            <person name="Zhang W."/>
            <person name="Slipinski A."/>
            <person name="Escalona H.E."/>
            <person name="Waterhouse R.M."/>
            <person name="Zwick A."/>
            <person name="Pang H."/>
        </authorList>
    </citation>
    <scope>NUCLEOTIDE SEQUENCE [LARGE SCALE GENOMIC DNA]</scope>
    <source>
        <strain evidence="8">SYSU2018</strain>
    </source>
</reference>
<organism evidence="8 9">
    <name type="scientific">Cryptolaemus montrouzieri</name>
    <dbReference type="NCBI Taxonomy" id="559131"/>
    <lineage>
        <taxon>Eukaryota</taxon>
        <taxon>Metazoa</taxon>
        <taxon>Ecdysozoa</taxon>
        <taxon>Arthropoda</taxon>
        <taxon>Hexapoda</taxon>
        <taxon>Insecta</taxon>
        <taxon>Pterygota</taxon>
        <taxon>Neoptera</taxon>
        <taxon>Endopterygota</taxon>
        <taxon>Coleoptera</taxon>
        <taxon>Polyphaga</taxon>
        <taxon>Cucujiformia</taxon>
        <taxon>Coccinelloidea</taxon>
        <taxon>Coccinellidae</taxon>
        <taxon>Scymninae</taxon>
        <taxon>Scymnini</taxon>
        <taxon>Cryptolaemus</taxon>
    </lineage>
</organism>
<dbReference type="PANTHER" id="PTHR11361">
    <property type="entry name" value="DNA MISMATCH REPAIR PROTEIN MUTS FAMILY MEMBER"/>
    <property type="match status" value="1"/>
</dbReference>
<sequence length="796" mass="92187">MSKTPKRKSLGQNNTLFNYFKSPKIEKKEETKAIEDIEVEEKPIFAEESDDEDIIKTKKRRRIVINSDNDSDGEKSDESKADVKKNSKKRPKIESDEDSDNDEKHRNSKRHFKKESNKENGFNYKNEQETSKSLQKFAFEENSKSDINEKIADFSGSQGKITATPVDVTISIHNNWKHNHLPFLQPDKIRDKNKRRPDHPEYDNRTIFVPEDFLNSQTPAMRQWWILKSTHMDTVLFFKVGKFYELYHMDAVVGVQHLGFSYMKGEFAHSGFPETAYGKMAGILLEKGFKVARVEQTETPEMMAERCKSQKKTTKYDKVVKREICQISTKATLVYSAQIPDATHAMSCYLYAIAEKKIQNGVRFGVCFVDTSIGIFHLTEFDDDKYCSRLLALCAEHKPELILVERGRQSSVVSEVLNTYFKDTRKENLASNSQFYTAEKTLESLAGGPYFNDKAGKFCWPKVFSEIAEECIPKPQYELALRSLGACMWYLKDSELDVQVISMKQFKIYQPKDLQTNHEVIQREYMILDSVTMDNLNLLGGQGSLQKNIDYCETAFGKRLLHQWICRPLCDVDKIKERQVAVKELASNPDLLKPTQAILKKLPDLERQIAKIHVFGNKYISENHPDGRAIFYEAKTYSKRKIHDLLKTLRGFESAQALSDIFKDCDSRLLRKITQRGDKGMYVDLTESLQFFREAFDQDMAFKEGVIIPKSGVDEDYDAVIEEIQGIQEELNKYLKQQEKYFGCKLNYFGTDKKRFQLEIPDSHCRKVTTDYQLEGSKRVRKDITPKKLEVSYKPC</sequence>
<keyword evidence="5" id="KW-0238">DNA-binding</keyword>
<evidence type="ECO:0000256" key="6">
    <source>
        <dbReference type="SAM" id="MobiDB-lite"/>
    </source>
</evidence>
<dbReference type="GO" id="GO:0005524">
    <property type="term" value="F:ATP binding"/>
    <property type="evidence" value="ECO:0007669"/>
    <property type="project" value="UniProtKB-KW"/>
</dbReference>
<dbReference type="InterPro" id="IPR007860">
    <property type="entry name" value="DNA_mmatch_repair_MutS_con_dom"/>
</dbReference>
<evidence type="ECO:0000313" key="8">
    <source>
        <dbReference type="EMBL" id="KAL3285166.1"/>
    </source>
</evidence>
<name>A0ABD2P2F2_9CUCU</name>
<dbReference type="Gene3D" id="3.40.1170.10">
    <property type="entry name" value="DNA repair protein MutS, domain I"/>
    <property type="match status" value="1"/>
</dbReference>
<keyword evidence="4" id="KW-0067">ATP-binding</keyword>
<dbReference type="Proteomes" id="UP001516400">
    <property type="component" value="Unassembled WGS sequence"/>
</dbReference>
<dbReference type="SMART" id="SM00533">
    <property type="entry name" value="MUTSd"/>
    <property type="match status" value="1"/>
</dbReference>
<accession>A0ABD2P2F2</accession>
<dbReference type="Pfam" id="PF01624">
    <property type="entry name" value="MutS_I"/>
    <property type="match status" value="1"/>
</dbReference>
<dbReference type="GO" id="GO:0003677">
    <property type="term" value="F:DNA binding"/>
    <property type="evidence" value="ECO:0007669"/>
    <property type="project" value="UniProtKB-KW"/>
</dbReference>
<feature type="domain" description="DNA mismatch repair protein MutS core" evidence="7">
    <location>
        <begin position="540"/>
        <end position="792"/>
    </location>
</feature>
<dbReference type="Pfam" id="PF05188">
    <property type="entry name" value="MutS_II"/>
    <property type="match status" value="1"/>
</dbReference>
<dbReference type="InterPro" id="IPR016151">
    <property type="entry name" value="DNA_mismatch_repair_MutS_N"/>
</dbReference>
<keyword evidence="2" id="KW-0547">Nucleotide-binding</keyword>